<dbReference type="STRING" id="448385.sce3910"/>
<dbReference type="PROSITE" id="PS51257">
    <property type="entry name" value="PROKAR_LIPOPROTEIN"/>
    <property type="match status" value="1"/>
</dbReference>
<evidence type="ECO:0000256" key="3">
    <source>
        <dbReference type="ARBA" id="ARBA00022801"/>
    </source>
</evidence>
<dbReference type="SMART" id="SM00235">
    <property type="entry name" value="ZnMc"/>
    <property type="match status" value="1"/>
</dbReference>
<keyword evidence="9" id="KW-1185">Reference proteome</keyword>
<proteinExistence type="predicted"/>
<dbReference type="Pfam" id="PF04151">
    <property type="entry name" value="PPC"/>
    <property type="match status" value="2"/>
</dbReference>
<dbReference type="Gene3D" id="2.60.120.380">
    <property type="match status" value="2"/>
</dbReference>
<dbReference type="eggNOG" id="COG1520">
    <property type="taxonomic scope" value="Bacteria"/>
</dbReference>
<organism evidence="8 9">
    <name type="scientific">Sorangium cellulosum (strain So ce56)</name>
    <name type="common">Polyangium cellulosum (strain So ce56)</name>
    <dbReference type="NCBI Taxonomy" id="448385"/>
    <lineage>
        <taxon>Bacteria</taxon>
        <taxon>Pseudomonadati</taxon>
        <taxon>Myxococcota</taxon>
        <taxon>Polyangia</taxon>
        <taxon>Polyangiales</taxon>
        <taxon>Polyangiaceae</taxon>
        <taxon>Sorangium</taxon>
    </lineage>
</organism>
<evidence type="ECO:0000256" key="2">
    <source>
        <dbReference type="ARBA" id="ARBA00022723"/>
    </source>
</evidence>
<feature type="domain" description="Peptidase metallopeptidase" evidence="7">
    <location>
        <begin position="100"/>
        <end position="248"/>
    </location>
</feature>
<dbReference type="BioCyc" id="SCEL448385:SCE_RS20050-MONOMER"/>
<keyword evidence="4" id="KW-0862">Zinc</keyword>
<evidence type="ECO:0000256" key="4">
    <source>
        <dbReference type="ARBA" id="ARBA00022833"/>
    </source>
</evidence>
<sequence>MHPAKPQESNVIARKLVLVIAGLTAAAAGCSADVGGADTEEVGANQLGFERFERTVFREPDTGIYIVNGDTPVVDLKHLREFWEAHVRDGALIVNQEGGQDVIWTAEQRHNLSYCVSTRFGDKYEQVVTAMADAVKAWEDVADVDFIHVESADSRCTSSTSDVLFDVNPVNAGGQYLARAFFPGQSRYSRNVLIDRTAFGSTRPTMTGILRHELGHTLGFRHEHTRPESGTCFEDDNWRALTEYDGASVMHYPQCNGTGDSTLVLTQKDIAGVQALYGTPSGDGGGDGGGGGGGEPPTGEPPAGEPTTENFSGRLARGAFEAVGPAEGFEVVAGTTLTVVMTGTGDPDLFVKFGDAPTARSFDCRPYLSDANETCTLDVPAGQTRAFVKVHGFTASTYDIEVRYSAPKAPGGEPGGGGTETSTSFDGSVSRRETASHGPISVVAGTTFRAVMSGTGDPDLYVRFGEQPTLSTFDCRPYLDGADETCELTVPEGQSEAFLLVQGYAESTYTVKVDYTTP</sequence>
<dbReference type="OrthoDB" id="5289073at2"/>
<dbReference type="InterPro" id="IPR006026">
    <property type="entry name" value="Peptidase_Metallo"/>
</dbReference>
<keyword evidence="3" id="KW-0378">Hydrolase</keyword>
<dbReference type="PANTHER" id="PTHR10201:SF323">
    <property type="entry name" value="MATRIX METALLOPROTEINASE-21"/>
    <property type="match status" value="1"/>
</dbReference>
<dbReference type="Proteomes" id="UP000002139">
    <property type="component" value="Chromosome"/>
</dbReference>
<dbReference type="SUPFAM" id="SSF55486">
    <property type="entry name" value="Metalloproteases ('zincins'), catalytic domain"/>
    <property type="match status" value="1"/>
</dbReference>
<dbReference type="Pfam" id="PF00413">
    <property type="entry name" value="Peptidase_M10"/>
    <property type="match status" value="1"/>
</dbReference>
<dbReference type="RefSeq" id="WP_012236540.1">
    <property type="nucleotide sequence ID" value="NC_010162.1"/>
</dbReference>
<dbReference type="eggNOG" id="COG1404">
    <property type="taxonomic scope" value="Bacteria"/>
</dbReference>
<dbReference type="EMBL" id="AM746676">
    <property type="protein sequence ID" value="CAN94070.1"/>
    <property type="molecule type" value="Genomic_DNA"/>
</dbReference>
<dbReference type="HOGENOM" id="CLU_562382_0_0_7"/>
<feature type="compositionally biased region" description="Gly residues" evidence="6">
    <location>
        <begin position="281"/>
        <end position="296"/>
    </location>
</feature>
<feature type="region of interest" description="Disordered" evidence="6">
    <location>
        <begin position="275"/>
        <end position="311"/>
    </location>
</feature>
<dbReference type="GO" id="GO:0004222">
    <property type="term" value="F:metalloendopeptidase activity"/>
    <property type="evidence" value="ECO:0007669"/>
    <property type="project" value="InterPro"/>
</dbReference>
<dbReference type="PANTHER" id="PTHR10201">
    <property type="entry name" value="MATRIX METALLOPROTEINASE"/>
    <property type="match status" value="1"/>
</dbReference>
<feature type="region of interest" description="Disordered" evidence="6">
    <location>
        <begin position="405"/>
        <end position="433"/>
    </location>
</feature>
<evidence type="ECO:0000313" key="9">
    <source>
        <dbReference type="Proteomes" id="UP000002139"/>
    </source>
</evidence>
<protein>
    <recommendedName>
        <fullName evidence="7">Peptidase metallopeptidase domain-containing protein</fullName>
    </recommendedName>
</protein>
<evidence type="ECO:0000259" key="7">
    <source>
        <dbReference type="SMART" id="SM00235"/>
    </source>
</evidence>
<dbReference type="KEGG" id="scl:sce3910"/>
<dbReference type="GO" id="GO:0008270">
    <property type="term" value="F:zinc ion binding"/>
    <property type="evidence" value="ECO:0007669"/>
    <property type="project" value="InterPro"/>
</dbReference>
<dbReference type="InterPro" id="IPR001818">
    <property type="entry name" value="Pept_M10_metallopeptidase"/>
</dbReference>
<dbReference type="AlphaFoldDB" id="A9EPY7"/>
<name>A9EPY7_SORC5</name>
<evidence type="ECO:0000256" key="5">
    <source>
        <dbReference type="ARBA" id="ARBA00023049"/>
    </source>
</evidence>
<evidence type="ECO:0000256" key="6">
    <source>
        <dbReference type="SAM" id="MobiDB-lite"/>
    </source>
</evidence>
<keyword evidence="1" id="KW-0645">Protease</keyword>
<keyword evidence="2" id="KW-0479">Metal-binding</keyword>
<reference evidence="8 9" key="1">
    <citation type="journal article" date="2007" name="Nat. Biotechnol.">
        <title>Complete genome sequence of the myxobacterium Sorangium cellulosum.</title>
        <authorList>
            <person name="Schneiker S."/>
            <person name="Perlova O."/>
            <person name="Kaiser O."/>
            <person name="Gerth K."/>
            <person name="Alici A."/>
            <person name="Altmeyer M.O."/>
            <person name="Bartels D."/>
            <person name="Bekel T."/>
            <person name="Beyer S."/>
            <person name="Bode E."/>
            <person name="Bode H.B."/>
            <person name="Bolten C.J."/>
            <person name="Choudhuri J.V."/>
            <person name="Doss S."/>
            <person name="Elnakady Y.A."/>
            <person name="Frank B."/>
            <person name="Gaigalat L."/>
            <person name="Goesmann A."/>
            <person name="Groeger C."/>
            <person name="Gross F."/>
            <person name="Jelsbak L."/>
            <person name="Jelsbak L."/>
            <person name="Kalinowski J."/>
            <person name="Kegler C."/>
            <person name="Knauber T."/>
            <person name="Konietzny S."/>
            <person name="Kopp M."/>
            <person name="Krause L."/>
            <person name="Krug D."/>
            <person name="Linke B."/>
            <person name="Mahmud T."/>
            <person name="Martinez-Arias R."/>
            <person name="McHardy A.C."/>
            <person name="Merai M."/>
            <person name="Meyer F."/>
            <person name="Mormann S."/>
            <person name="Munoz-Dorado J."/>
            <person name="Perez J."/>
            <person name="Pradella S."/>
            <person name="Rachid S."/>
            <person name="Raddatz G."/>
            <person name="Rosenau F."/>
            <person name="Rueckert C."/>
            <person name="Sasse F."/>
            <person name="Scharfe M."/>
            <person name="Schuster S.C."/>
            <person name="Suen G."/>
            <person name="Treuner-Lange A."/>
            <person name="Velicer G.J."/>
            <person name="Vorholter F.-J."/>
            <person name="Weissman K.J."/>
            <person name="Welch R.D."/>
            <person name="Wenzel S.C."/>
            <person name="Whitworth D.E."/>
            <person name="Wilhelm S."/>
            <person name="Wittmann C."/>
            <person name="Bloecker H."/>
            <person name="Puehler A."/>
            <person name="Mueller R."/>
        </authorList>
    </citation>
    <scope>NUCLEOTIDE SEQUENCE [LARGE SCALE GENOMIC DNA]</scope>
    <source>
        <strain evidence="9">So ce56</strain>
    </source>
</reference>
<accession>A9EPY7</accession>
<keyword evidence="5" id="KW-0482">Metalloprotease</keyword>
<evidence type="ECO:0000256" key="1">
    <source>
        <dbReference type="ARBA" id="ARBA00022670"/>
    </source>
</evidence>
<evidence type="ECO:0000313" key="8">
    <source>
        <dbReference type="EMBL" id="CAN94070.1"/>
    </source>
</evidence>
<gene>
    <name evidence="8" type="ordered locus">sce3910</name>
</gene>
<dbReference type="CDD" id="cd04279">
    <property type="entry name" value="ZnMc_MMP_like_1"/>
    <property type="match status" value="1"/>
</dbReference>
<dbReference type="InterPro" id="IPR024079">
    <property type="entry name" value="MetalloPept_cat_dom_sf"/>
</dbReference>
<dbReference type="InterPro" id="IPR007280">
    <property type="entry name" value="Peptidase_C_arc/bac"/>
</dbReference>
<dbReference type="GO" id="GO:0006508">
    <property type="term" value="P:proteolysis"/>
    <property type="evidence" value="ECO:0007669"/>
    <property type="project" value="UniProtKB-KW"/>
</dbReference>
<dbReference type="Gene3D" id="3.40.390.10">
    <property type="entry name" value="Collagenase (Catalytic Domain)"/>
    <property type="match status" value="1"/>
</dbReference>
<dbReference type="GO" id="GO:0031012">
    <property type="term" value="C:extracellular matrix"/>
    <property type="evidence" value="ECO:0007669"/>
    <property type="project" value="InterPro"/>
</dbReference>